<dbReference type="Proteomes" id="UP000179252">
    <property type="component" value="Unassembled WGS sequence"/>
</dbReference>
<comment type="caution">
    <text evidence="1">The sequence shown here is derived from an EMBL/GenBank/DDBJ whole genome shotgun (WGS) entry which is preliminary data.</text>
</comment>
<gene>
    <name evidence="1" type="ORF">A2165_03290</name>
</gene>
<dbReference type="SUPFAM" id="SSF158446">
    <property type="entry name" value="IVS-encoded protein-like"/>
    <property type="match status" value="1"/>
</dbReference>
<dbReference type="Gene3D" id="1.20.1440.60">
    <property type="entry name" value="23S rRNA-intervening sequence"/>
    <property type="match status" value="1"/>
</dbReference>
<dbReference type="CDD" id="cd16377">
    <property type="entry name" value="23S_rRNA_IVP_like"/>
    <property type="match status" value="1"/>
</dbReference>
<evidence type="ECO:0008006" key="3">
    <source>
        <dbReference type="Google" id="ProtNLM"/>
    </source>
</evidence>
<dbReference type="PANTHER" id="PTHR38471:SF2">
    <property type="entry name" value="FOUR HELIX BUNDLE PROTEIN"/>
    <property type="match status" value="1"/>
</dbReference>
<evidence type="ECO:0000313" key="2">
    <source>
        <dbReference type="Proteomes" id="UP000179252"/>
    </source>
</evidence>
<sequence>MIKSFLDLDVYQEAFQLSLEIEELVKTYPKHEQFLLADQSRRASRAVPALIAEGYAKRETLPVFKKLLRDAIGEANEMINHIALAKALRYIKPAKADDLIDRYHTVGKKLTKLKENWRNY</sequence>
<protein>
    <recommendedName>
        <fullName evidence="3">Four helix bundle protein</fullName>
    </recommendedName>
</protein>
<proteinExistence type="predicted"/>
<dbReference type="InterPro" id="IPR012657">
    <property type="entry name" value="23S_rRNA-intervening_sequence"/>
</dbReference>
<evidence type="ECO:0000313" key="1">
    <source>
        <dbReference type="EMBL" id="OGD83451.1"/>
    </source>
</evidence>
<accession>A0A1F5FV09</accession>
<dbReference type="NCBIfam" id="TIGR02436">
    <property type="entry name" value="four helix bundle protein"/>
    <property type="match status" value="1"/>
</dbReference>
<dbReference type="InterPro" id="IPR036583">
    <property type="entry name" value="23S_rRNA_IVS_sf"/>
</dbReference>
<dbReference type="PANTHER" id="PTHR38471">
    <property type="entry name" value="FOUR HELIX BUNDLE PROTEIN"/>
    <property type="match status" value="1"/>
</dbReference>
<name>A0A1F5FV09_9BACT</name>
<organism evidence="1 2">
    <name type="scientific">Candidatus Curtissbacteria bacterium RBG_13_40_7</name>
    <dbReference type="NCBI Taxonomy" id="1797706"/>
    <lineage>
        <taxon>Bacteria</taxon>
        <taxon>Candidatus Curtissiibacteriota</taxon>
    </lineage>
</organism>
<dbReference type="Pfam" id="PF05635">
    <property type="entry name" value="23S_rRNA_IVP"/>
    <property type="match status" value="1"/>
</dbReference>
<dbReference type="EMBL" id="MFAU01000047">
    <property type="protein sequence ID" value="OGD83451.1"/>
    <property type="molecule type" value="Genomic_DNA"/>
</dbReference>
<reference evidence="1 2" key="1">
    <citation type="journal article" date="2016" name="Nat. Commun.">
        <title>Thousands of microbial genomes shed light on interconnected biogeochemical processes in an aquifer system.</title>
        <authorList>
            <person name="Anantharaman K."/>
            <person name="Brown C.T."/>
            <person name="Hug L.A."/>
            <person name="Sharon I."/>
            <person name="Castelle C.J."/>
            <person name="Probst A.J."/>
            <person name="Thomas B.C."/>
            <person name="Singh A."/>
            <person name="Wilkins M.J."/>
            <person name="Karaoz U."/>
            <person name="Brodie E.L."/>
            <person name="Williams K.H."/>
            <person name="Hubbard S.S."/>
            <person name="Banfield J.F."/>
        </authorList>
    </citation>
    <scope>NUCLEOTIDE SEQUENCE [LARGE SCALE GENOMIC DNA]</scope>
</reference>
<dbReference type="AlphaFoldDB" id="A0A1F5FV09"/>